<reference evidence="1" key="2">
    <citation type="journal article" date="2015" name="Data Brief">
        <title>Shoot transcriptome of the giant reed, Arundo donax.</title>
        <authorList>
            <person name="Barrero R.A."/>
            <person name="Guerrero F.D."/>
            <person name="Moolhuijzen P."/>
            <person name="Goolsby J.A."/>
            <person name="Tidwell J."/>
            <person name="Bellgard S.E."/>
            <person name="Bellgard M.I."/>
        </authorList>
    </citation>
    <scope>NUCLEOTIDE SEQUENCE</scope>
    <source>
        <tissue evidence="1">Shoot tissue taken approximately 20 cm above the soil surface</tissue>
    </source>
</reference>
<dbReference type="EMBL" id="GBRH01205671">
    <property type="protein sequence ID" value="JAD92224.1"/>
    <property type="molecule type" value="Transcribed_RNA"/>
</dbReference>
<proteinExistence type="predicted"/>
<dbReference type="AlphaFoldDB" id="A0A0A9DUJ6"/>
<evidence type="ECO:0000313" key="1">
    <source>
        <dbReference type="EMBL" id="JAD92224.1"/>
    </source>
</evidence>
<name>A0A0A9DUJ6_ARUDO</name>
<reference evidence="1" key="1">
    <citation type="submission" date="2014-09" db="EMBL/GenBank/DDBJ databases">
        <authorList>
            <person name="Magalhaes I.L.F."/>
            <person name="Oliveira U."/>
            <person name="Santos F.R."/>
            <person name="Vidigal T.H.D.A."/>
            <person name="Brescovit A.D."/>
            <person name="Santos A.J."/>
        </authorList>
    </citation>
    <scope>NUCLEOTIDE SEQUENCE</scope>
    <source>
        <tissue evidence="1">Shoot tissue taken approximately 20 cm above the soil surface</tissue>
    </source>
</reference>
<accession>A0A0A9DUJ6</accession>
<sequence length="29" mass="3328">MRNVAVSGLQTFLHVENADCMSWTNNIYL</sequence>
<dbReference type="GO" id="GO:0016740">
    <property type="term" value="F:transferase activity"/>
    <property type="evidence" value="ECO:0007669"/>
    <property type="project" value="UniProtKB-KW"/>
</dbReference>
<organism evidence="1">
    <name type="scientific">Arundo donax</name>
    <name type="common">Giant reed</name>
    <name type="synonym">Donax arundinaceus</name>
    <dbReference type="NCBI Taxonomy" id="35708"/>
    <lineage>
        <taxon>Eukaryota</taxon>
        <taxon>Viridiplantae</taxon>
        <taxon>Streptophyta</taxon>
        <taxon>Embryophyta</taxon>
        <taxon>Tracheophyta</taxon>
        <taxon>Spermatophyta</taxon>
        <taxon>Magnoliopsida</taxon>
        <taxon>Liliopsida</taxon>
        <taxon>Poales</taxon>
        <taxon>Poaceae</taxon>
        <taxon>PACMAD clade</taxon>
        <taxon>Arundinoideae</taxon>
        <taxon>Arundineae</taxon>
        <taxon>Arundo</taxon>
    </lineage>
</organism>
<protein>
    <submittedName>
        <fullName evidence="1">Glycosyltransferase QUASIMODO1, putative</fullName>
    </submittedName>
</protein>
<keyword evidence="1" id="KW-0808">Transferase</keyword>